<evidence type="ECO:0000256" key="2">
    <source>
        <dbReference type="ARBA" id="ARBA00022737"/>
    </source>
</evidence>
<organism evidence="5 6">
    <name type="scientific">Phrynocephalus forsythii</name>
    <dbReference type="NCBI Taxonomy" id="171643"/>
    <lineage>
        <taxon>Eukaryota</taxon>
        <taxon>Metazoa</taxon>
        <taxon>Chordata</taxon>
        <taxon>Craniata</taxon>
        <taxon>Vertebrata</taxon>
        <taxon>Euteleostomi</taxon>
        <taxon>Lepidosauria</taxon>
        <taxon>Squamata</taxon>
        <taxon>Bifurcata</taxon>
        <taxon>Unidentata</taxon>
        <taxon>Episquamata</taxon>
        <taxon>Toxicofera</taxon>
        <taxon>Iguania</taxon>
        <taxon>Acrodonta</taxon>
        <taxon>Agamidae</taxon>
        <taxon>Agaminae</taxon>
        <taxon>Phrynocephalus</taxon>
    </lineage>
</organism>
<feature type="region of interest" description="Disordered" evidence="4">
    <location>
        <begin position="297"/>
        <end position="333"/>
    </location>
</feature>
<proteinExistence type="predicted"/>
<reference evidence="5" key="1">
    <citation type="journal article" date="2023" name="DNA Res.">
        <title>Chromosome-level genome assembly of Phrynocephalus forsythii using third-generation DNA sequencing and Hi-C analysis.</title>
        <authorList>
            <person name="Qi Y."/>
            <person name="Zhao W."/>
            <person name="Zhao Y."/>
            <person name="Niu C."/>
            <person name="Cao S."/>
            <person name="Zhang Y."/>
        </authorList>
    </citation>
    <scope>NUCLEOTIDE SEQUENCE</scope>
    <source>
        <tissue evidence="5">Muscle</tissue>
    </source>
</reference>
<keyword evidence="2" id="KW-0677">Repeat</keyword>
<dbReference type="PANTHER" id="PTHR44324:SF6">
    <property type="entry name" value="EF-HAND CALCIUM BINDING DOMAIN 8"/>
    <property type="match status" value="1"/>
</dbReference>
<name>A0A9Q0XXV7_9SAUR</name>
<feature type="repeat" description="WD" evidence="3">
    <location>
        <begin position="422"/>
        <end position="453"/>
    </location>
</feature>
<feature type="region of interest" description="Disordered" evidence="4">
    <location>
        <begin position="260"/>
        <end position="280"/>
    </location>
</feature>
<evidence type="ECO:0000313" key="6">
    <source>
        <dbReference type="Proteomes" id="UP001142489"/>
    </source>
</evidence>
<dbReference type="OrthoDB" id="5980302at2759"/>
<dbReference type="PROSITE" id="PS50082">
    <property type="entry name" value="WD_REPEATS_2"/>
    <property type="match status" value="1"/>
</dbReference>
<evidence type="ECO:0000256" key="3">
    <source>
        <dbReference type="PROSITE-ProRule" id="PRU00221"/>
    </source>
</evidence>
<evidence type="ECO:0000313" key="5">
    <source>
        <dbReference type="EMBL" id="KAJ7332330.1"/>
    </source>
</evidence>
<dbReference type="Gene3D" id="2.130.10.10">
    <property type="entry name" value="YVTN repeat-like/Quinoprotein amine dehydrogenase"/>
    <property type="match status" value="2"/>
</dbReference>
<feature type="compositionally biased region" description="Low complexity" evidence="4">
    <location>
        <begin position="306"/>
        <end position="321"/>
    </location>
</feature>
<keyword evidence="3" id="KW-0853">WD repeat</keyword>
<dbReference type="InterPro" id="IPR015943">
    <property type="entry name" value="WD40/YVTN_repeat-like_dom_sf"/>
</dbReference>
<evidence type="ECO:0000256" key="1">
    <source>
        <dbReference type="ARBA" id="ARBA00014901"/>
    </source>
</evidence>
<accession>A0A9Q0XXV7</accession>
<gene>
    <name evidence="5" type="ORF">JRQ81_014510</name>
</gene>
<protein>
    <recommendedName>
        <fullName evidence="1">WD repeat-containing protein on Y chromosome</fullName>
    </recommendedName>
</protein>
<dbReference type="InterPro" id="IPR036322">
    <property type="entry name" value="WD40_repeat_dom_sf"/>
</dbReference>
<dbReference type="InterPro" id="IPR001680">
    <property type="entry name" value="WD40_rpt"/>
</dbReference>
<dbReference type="EMBL" id="JAPFRF010000005">
    <property type="protein sequence ID" value="KAJ7332330.1"/>
    <property type="molecule type" value="Genomic_DNA"/>
</dbReference>
<evidence type="ECO:0000256" key="4">
    <source>
        <dbReference type="SAM" id="MobiDB-lite"/>
    </source>
</evidence>
<dbReference type="SUPFAM" id="SSF50978">
    <property type="entry name" value="WD40 repeat-like"/>
    <property type="match status" value="1"/>
</dbReference>
<dbReference type="SMART" id="SM00320">
    <property type="entry name" value="WD40"/>
    <property type="match status" value="2"/>
</dbReference>
<sequence>MAENRFFGESGNGDSHMVEVHGSLHLVVDGGASVPGAKQQKNGGMALESGKIDLVEALLNFPLFLLDQTKRRHSLKLWVIDMLCLPNINLLAIATTDQDIGKSPVSSGCGKQCGKKVRASKIHTRLSAQDGLNGNKCDRIFTLVDLDGCATAMDYWDIKEHEKVIECKHWKSYHSDDILCMDGHRNKLLVTASCSGDIVLWNVNTGQAFCRFNASEGPLSLLPKREFSVGPDSPKKATEFSSSPGKKCWAYSRTGLPSKAALPTRPVSAQNPAVSSFHCKPPGTALPGSRLIHPQAAVSSEGGKKSANSPQAPGAAGAGTPSKKDRPTWQEEVSATQVAVEKVSFIGCRSEDIQGRMKSVLETPGLVYKATYRLTQKTYKGIVLCIMERRDPALSVRVFSLVWQVHHGWVTTLVPPPCLSSWRGHLKNVVSIKYVERFRVILTASHDCTIKLWMLSGKHIGTFGQSLWKLGMQQLMPAEVPEDIRRVASLHTMIVLNEGRRPHWESTRNIFHALSQQKRQESMLMDFLHVKPGLARKAANKMRELISKETRMAKYTEEQIEASFQKWEESGKQKSEILGRAYKQKVHRPLLKQLPEVKAFVANKDQPRIYHCIQYTDLHPMVAPHIPDILAESQQAQAVAEHRAGRRVKGWSTLTGMVIKPTLKNYLIRKKAMRHKESGSKDFKRGAEGVS</sequence>
<keyword evidence="6" id="KW-1185">Reference proteome</keyword>
<dbReference type="PROSITE" id="PS50294">
    <property type="entry name" value="WD_REPEATS_REGION"/>
    <property type="match status" value="1"/>
</dbReference>
<dbReference type="PANTHER" id="PTHR44324">
    <property type="entry name" value="WD40 REPEAT DOMAIN 95"/>
    <property type="match status" value="1"/>
</dbReference>
<dbReference type="AlphaFoldDB" id="A0A9Q0XXV7"/>
<dbReference type="InterPro" id="IPR051242">
    <property type="entry name" value="WD-EF-hand_domain"/>
</dbReference>
<comment type="caution">
    <text evidence="5">The sequence shown here is derived from an EMBL/GenBank/DDBJ whole genome shotgun (WGS) entry which is preliminary data.</text>
</comment>
<dbReference type="Proteomes" id="UP001142489">
    <property type="component" value="Unassembled WGS sequence"/>
</dbReference>